<sequence length="213" mass="24810">MSFEEWFHLETLPNHQQHSWYMTHPDLFRIRDRAVIRITLGSNGNKDLESRLAKTLAGSDLAVWTYYSGGVWVPFDEVTWSDTHLFLIKKQVKPWEPFTLDGVESRWVRCQVRPKQVERMLEQGGGLSISHIQLKTDYLPSQNESGLLPDMLFANDVQASDDGCYPFGEHFAPYGIFSLSCEEAFSKPGSEIRLRFRMKLLREQQRRVSKNRQ</sequence>
<comment type="caution">
    <text evidence="1">The sequence shown here is derived from an EMBL/GenBank/DDBJ whole genome shotgun (WGS) entry which is preliminary data.</text>
</comment>
<gene>
    <name evidence="1" type="ORF">EDM52_06145</name>
</gene>
<evidence type="ECO:0000313" key="1">
    <source>
        <dbReference type="EMBL" id="RNB75177.1"/>
    </source>
</evidence>
<dbReference type="RefSeq" id="WP_122908162.1">
    <property type="nucleotide sequence ID" value="NZ_CBCSBE010000001.1"/>
</dbReference>
<proteinExistence type="predicted"/>
<evidence type="ECO:0000313" key="2">
    <source>
        <dbReference type="Proteomes" id="UP000282028"/>
    </source>
</evidence>
<protein>
    <submittedName>
        <fullName evidence="1">Uncharacterized protein</fullName>
    </submittedName>
</protein>
<dbReference type="AlphaFoldDB" id="A0A3M8CII9"/>
<dbReference type="Proteomes" id="UP000282028">
    <property type="component" value="Unassembled WGS sequence"/>
</dbReference>
<organism evidence="1 2">
    <name type="scientific">Brevibacillus invocatus</name>
    <dbReference type="NCBI Taxonomy" id="173959"/>
    <lineage>
        <taxon>Bacteria</taxon>
        <taxon>Bacillati</taxon>
        <taxon>Bacillota</taxon>
        <taxon>Bacilli</taxon>
        <taxon>Bacillales</taxon>
        <taxon>Paenibacillaceae</taxon>
        <taxon>Brevibacillus</taxon>
    </lineage>
</organism>
<accession>A0A3M8CII9</accession>
<dbReference type="OrthoDB" id="366288at2"/>
<name>A0A3M8CII9_9BACL</name>
<keyword evidence="2" id="KW-1185">Reference proteome</keyword>
<dbReference type="EMBL" id="RHHR01000010">
    <property type="protein sequence ID" value="RNB75177.1"/>
    <property type="molecule type" value="Genomic_DNA"/>
</dbReference>
<reference evidence="1 2" key="1">
    <citation type="submission" date="2018-10" db="EMBL/GenBank/DDBJ databases">
        <title>Phylogenomics of Brevibacillus.</title>
        <authorList>
            <person name="Dunlap C."/>
        </authorList>
    </citation>
    <scope>NUCLEOTIDE SEQUENCE [LARGE SCALE GENOMIC DNA]</scope>
    <source>
        <strain evidence="1 2">JCM 12215</strain>
    </source>
</reference>